<protein>
    <submittedName>
        <fullName evidence="2">Uncharacterized protein</fullName>
    </submittedName>
</protein>
<organism evidence="2">
    <name type="scientific">Arundo donax</name>
    <name type="common">Giant reed</name>
    <name type="synonym">Donax arundinaceus</name>
    <dbReference type="NCBI Taxonomy" id="35708"/>
    <lineage>
        <taxon>Eukaryota</taxon>
        <taxon>Viridiplantae</taxon>
        <taxon>Streptophyta</taxon>
        <taxon>Embryophyta</taxon>
        <taxon>Tracheophyta</taxon>
        <taxon>Spermatophyta</taxon>
        <taxon>Magnoliopsida</taxon>
        <taxon>Liliopsida</taxon>
        <taxon>Poales</taxon>
        <taxon>Poaceae</taxon>
        <taxon>PACMAD clade</taxon>
        <taxon>Arundinoideae</taxon>
        <taxon>Arundineae</taxon>
        <taxon>Arundo</taxon>
    </lineage>
</organism>
<feature type="transmembrane region" description="Helical" evidence="1">
    <location>
        <begin position="40"/>
        <end position="60"/>
    </location>
</feature>
<dbReference type="EMBL" id="GBRH01235127">
    <property type="protein sequence ID" value="JAD62768.1"/>
    <property type="molecule type" value="Transcribed_RNA"/>
</dbReference>
<sequence>MTCLYGSQLLIHSFNTSIIEICCLYFWHPINGSRGRGFCSFYISMLILFVSHTYLYLLFLKYFPTRFQKT</sequence>
<evidence type="ECO:0000256" key="1">
    <source>
        <dbReference type="SAM" id="Phobius"/>
    </source>
</evidence>
<accession>A0A0A9BKT7</accession>
<keyword evidence="1" id="KW-0472">Membrane</keyword>
<name>A0A0A9BKT7_ARUDO</name>
<reference evidence="2" key="1">
    <citation type="submission" date="2014-09" db="EMBL/GenBank/DDBJ databases">
        <authorList>
            <person name="Magalhaes I.L.F."/>
            <person name="Oliveira U."/>
            <person name="Santos F.R."/>
            <person name="Vidigal T.H.D.A."/>
            <person name="Brescovit A.D."/>
            <person name="Santos A.J."/>
        </authorList>
    </citation>
    <scope>NUCLEOTIDE SEQUENCE</scope>
    <source>
        <tissue evidence="2">Shoot tissue taken approximately 20 cm above the soil surface</tissue>
    </source>
</reference>
<keyword evidence="1" id="KW-1133">Transmembrane helix</keyword>
<feature type="transmembrane region" description="Helical" evidence="1">
    <location>
        <begin position="9"/>
        <end position="28"/>
    </location>
</feature>
<evidence type="ECO:0000313" key="2">
    <source>
        <dbReference type="EMBL" id="JAD62768.1"/>
    </source>
</evidence>
<dbReference type="AlphaFoldDB" id="A0A0A9BKT7"/>
<proteinExistence type="predicted"/>
<keyword evidence="1" id="KW-0812">Transmembrane</keyword>
<reference evidence="2" key="2">
    <citation type="journal article" date="2015" name="Data Brief">
        <title>Shoot transcriptome of the giant reed, Arundo donax.</title>
        <authorList>
            <person name="Barrero R.A."/>
            <person name="Guerrero F.D."/>
            <person name="Moolhuijzen P."/>
            <person name="Goolsby J.A."/>
            <person name="Tidwell J."/>
            <person name="Bellgard S.E."/>
            <person name="Bellgard M.I."/>
        </authorList>
    </citation>
    <scope>NUCLEOTIDE SEQUENCE</scope>
    <source>
        <tissue evidence="2">Shoot tissue taken approximately 20 cm above the soil surface</tissue>
    </source>
</reference>